<sequence length="175" mass="19084">MAKDQSSKSLARSSYEKISKVTFGSLRRISHCPKNTNIPNPSLTTTDAPQIPSLPLHQPVSGEALQNQIPCESIPPPVVKPSKKFVRFSSSNIKKTRDGDGGAGGKELTGQTTFSEQNVNGYIDRTKMKMRAPSDVSISRRESFNDKFSSYISRTKFRLRTTSTVGADGKTVSSG</sequence>
<gene>
    <name evidence="2" type="ORF">LSALG_LOCUS39182</name>
</gene>
<protein>
    <submittedName>
        <fullName evidence="2">Uncharacterized protein</fullName>
    </submittedName>
</protein>
<reference evidence="2" key="1">
    <citation type="submission" date="2023-04" db="EMBL/GenBank/DDBJ databases">
        <authorList>
            <person name="Vijverberg K."/>
            <person name="Xiong W."/>
            <person name="Schranz E."/>
        </authorList>
    </citation>
    <scope>NUCLEOTIDE SEQUENCE</scope>
</reference>
<keyword evidence="3" id="KW-1185">Reference proteome</keyword>
<dbReference type="Proteomes" id="UP001177003">
    <property type="component" value="Chromosome 9"/>
</dbReference>
<accession>A0AA35ZYI0</accession>
<proteinExistence type="predicted"/>
<evidence type="ECO:0000313" key="2">
    <source>
        <dbReference type="EMBL" id="CAI9300556.1"/>
    </source>
</evidence>
<evidence type="ECO:0000313" key="3">
    <source>
        <dbReference type="Proteomes" id="UP001177003"/>
    </source>
</evidence>
<evidence type="ECO:0000256" key="1">
    <source>
        <dbReference type="SAM" id="MobiDB-lite"/>
    </source>
</evidence>
<dbReference type="PANTHER" id="PTHR36746">
    <property type="entry name" value="BNAC04G51760D PROTEIN"/>
    <property type="match status" value="1"/>
</dbReference>
<dbReference type="PANTHER" id="PTHR36746:SF3">
    <property type="entry name" value="DUF4005 DOMAIN-CONTAINING PROTEIN"/>
    <property type="match status" value="1"/>
</dbReference>
<dbReference type="AlphaFoldDB" id="A0AA35ZYI0"/>
<organism evidence="2 3">
    <name type="scientific">Lactuca saligna</name>
    <name type="common">Willowleaf lettuce</name>
    <dbReference type="NCBI Taxonomy" id="75948"/>
    <lineage>
        <taxon>Eukaryota</taxon>
        <taxon>Viridiplantae</taxon>
        <taxon>Streptophyta</taxon>
        <taxon>Embryophyta</taxon>
        <taxon>Tracheophyta</taxon>
        <taxon>Spermatophyta</taxon>
        <taxon>Magnoliopsida</taxon>
        <taxon>eudicotyledons</taxon>
        <taxon>Gunneridae</taxon>
        <taxon>Pentapetalae</taxon>
        <taxon>asterids</taxon>
        <taxon>campanulids</taxon>
        <taxon>Asterales</taxon>
        <taxon>Asteraceae</taxon>
        <taxon>Cichorioideae</taxon>
        <taxon>Cichorieae</taxon>
        <taxon>Lactucinae</taxon>
        <taxon>Lactuca</taxon>
    </lineage>
</organism>
<feature type="compositionally biased region" description="Polar residues" evidence="1">
    <location>
        <begin position="33"/>
        <end position="48"/>
    </location>
</feature>
<feature type="region of interest" description="Disordered" evidence="1">
    <location>
        <begin position="30"/>
        <end position="58"/>
    </location>
</feature>
<name>A0AA35ZYI0_LACSI</name>
<dbReference type="EMBL" id="OX465085">
    <property type="protein sequence ID" value="CAI9300556.1"/>
    <property type="molecule type" value="Genomic_DNA"/>
</dbReference>
<feature type="region of interest" description="Disordered" evidence="1">
    <location>
        <begin position="89"/>
        <end position="111"/>
    </location>
</feature>